<keyword evidence="2" id="KW-0472">Membrane</keyword>
<feature type="region of interest" description="Disordered" evidence="1">
    <location>
        <begin position="178"/>
        <end position="248"/>
    </location>
</feature>
<feature type="transmembrane region" description="Helical" evidence="2">
    <location>
        <begin position="12"/>
        <end position="32"/>
    </location>
</feature>
<keyword evidence="4" id="KW-1185">Reference proteome</keyword>
<dbReference type="Proteomes" id="UP000271974">
    <property type="component" value="Unassembled WGS sequence"/>
</dbReference>
<evidence type="ECO:0000256" key="2">
    <source>
        <dbReference type="SAM" id="Phobius"/>
    </source>
</evidence>
<feature type="compositionally biased region" description="Basic residues" evidence="1">
    <location>
        <begin position="234"/>
        <end position="248"/>
    </location>
</feature>
<dbReference type="EMBL" id="RQTK01001252">
    <property type="protein sequence ID" value="RUS71221.1"/>
    <property type="molecule type" value="Genomic_DNA"/>
</dbReference>
<dbReference type="STRING" id="188477.A0A3S0Z7L9"/>
<accession>A0A3S0Z7L9</accession>
<keyword evidence="2" id="KW-1133">Transmembrane helix</keyword>
<dbReference type="AlphaFoldDB" id="A0A3S0Z7L9"/>
<dbReference type="OrthoDB" id="6143962at2759"/>
<feature type="compositionally biased region" description="Basic and acidic residues" evidence="1">
    <location>
        <begin position="203"/>
        <end position="225"/>
    </location>
</feature>
<feature type="compositionally biased region" description="Low complexity" evidence="1">
    <location>
        <begin position="189"/>
        <end position="202"/>
    </location>
</feature>
<evidence type="ECO:0000313" key="3">
    <source>
        <dbReference type="EMBL" id="RUS71221.1"/>
    </source>
</evidence>
<reference evidence="3 4" key="1">
    <citation type="submission" date="2019-01" db="EMBL/GenBank/DDBJ databases">
        <title>A draft genome assembly of the solar-powered sea slug Elysia chlorotica.</title>
        <authorList>
            <person name="Cai H."/>
            <person name="Li Q."/>
            <person name="Fang X."/>
            <person name="Li J."/>
            <person name="Curtis N.E."/>
            <person name="Altenburger A."/>
            <person name="Shibata T."/>
            <person name="Feng M."/>
            <person name="Maeda T."/>
            <person name="Schwartz J.A."/>
            <person name="Shigenobu S."/>
            <person name="Lundholm N."/>
            <person name="Nishiyama T."/>
            <person name="Yang H."/>
            <person name="Hasebe M."/>
            <person name="Li S."/>
            <person name="Pierce S.K."/>
            <person name="Wang J."/>
        </authorList>
    </citation>
    <scope>NUCLEOTIDE SEQUENCE [LARGE SCALE GENOMIC DNA]</scope>
    <source>
        <strain evidence="3">EC2010</strain>
        <tissue evidence="3">Whole organism of an adult</tissue>
    </source>
</reference>
<protein>
    <submittedName>
        <fullName evidence="3">Uncharacterized protein</fullName>
    </submittedName>
</protein>
<comment type="caution">
    <text evidence="3">The sequence shown here is derived from an EMBL/GenBank/DDBJ whole genome shotgun (WGS) entry which is preliminary data.</text>
</comment>
<proteinExistence type="predicted"/>
<organism evidence="3 4">
    <name type="scientific">Elysia chlorotica</name>
    <name type="common">Eastern emerald elysia</name>
    <name type="synonym">Sea slug</name>
    <dbReference type="NCBI Taxonomy" id="188477"/>
    <lineage>
        <taxon>Eukaryota</taxon>
        <taxon>Metazoa</taxon>
        <taxon>Spiralia</taxon>
        <taxon>Lophotrochozoa</taxon>
        <taxon>Mollusca</taxon>
        <taxon>Gastropoda</taxon>
        <taxon>Heterobranchia</taxon>
        <taxon>Euthyneura</taxon>
        <taxon>Panpulmonata</taxon>
        <taxon>Sacoglossa</taxon>
        <taxon>Placobranchoidea</taxon>
        <taxon>Plakobranchidae</taxon>
        <taxon>Elysia</taxon>
    </lineage>
</organism>
<evidence type="ECO:0000313" key="4">
    <source>
        <dbReference type="Proteomes" id="UP000271974"/>
    </source>
</evidence>
<name>A0A3S0Z7L9_ELYCH</name>
<sequence length="248" mass="28326">MLLANIFRTKNYFWLLLTNLLFPNSIHSIILSKPVYDTLRSKRTSDMLLDCSKMSVHKKRLRATQEEWERQIAALTIQLAWRKFFRRKLLRALHPNRRQLLMWDPEIVALKQQALVHYIYNEHIEAPFWHPTLRPAIRPLWTRFIPSAAAVSYNFAVDQYYPWVARAGAIPECPVPLAATPPPASPQPGSVKSGKSAGSDGSAQKRGESRAGSRPSSERGAEAKGRQQKSASSNKKKSARFSYNMRKK</sequence>
<evidence type="ECO:0000256" key="1">
    <source>
        <dbReference type="SAM" id="MobiDB-lite"/>
    </source>
</evidence>
<gene>
    <name evidence="3" type="ORF">EGW08_021020</name>
</gene>
<keyword evidence="2" id="KW-0812">Transmembrane</keyword>